<dbReference type="RefSeq" id="XP_046064805.1">
    <property type="nucleotide sequence ID" value="XM_046204325.1"/>
</dbReference>
<dbReference type="EMBL" id="JAEUBE010000055">
    <property type="protein sequence ID" value="KAH3671629.1"/>
    <property type="molecule type" value="Genomic_DNA"/>
</dbReference>
<accession>A0A9P8TAH9</accession>
<sequence length="419" mass="48221">MIKRSLVVLNAESGAMKRRLEQLAEDARPIAGDDRAGTVPDALPVDLPGLRAKLDRIQDQNFEHQYQREIGLTKLPTYAGKQEREIAAAPVWTGKESVYDASLRMLNDKYKTVSKQNTKQRLHRAREGAIDYQLDKVSEKKQKKDAEDDGFSELYRERLLGPAVFVSDTFAAVDNSVRSLADQRIMEAQRRGDFKNLPRGKALESEYRNTNAYLDRTEYHLNNILKRQEAIPPWIEKQGSVDVQIRQFRSQLDSDWTSKAVHIVCDRYPMGSDSDKIQLMERYAQAEKDGGTSHSKLRSREWEQHHGEYLKTKLRVLNDSIRGYNLQAPLASQKLYLIQEKELEKCYQRCADKLVGSLKRHLLGSSQAPVARASKKEPNQRLPKYGEVKQRDIKQTYQVPSESLGRQLINMFRWGSKDE</sequence>
<feature type="compositionally biased region" description="Basic and acidic residues" evidence="1">
    <location>
        <begin position="374"/>
        <end position="389"/>
    </location>
</feature>
<dbReference type="AlphaFoldDB" id="A0A9P8TAH9"/>
<name>A0A9P8TAH9_9ASCO</name>
<dbReference type="PANTHER" id="PTHR39394:SF1">
    <property type="entry name" value="DNAJ HOMOLOGUE SUBFAMILY C MEMBER 28 CONSERVED DOMAIN-CONTAINING PROTEIN"/>
    <property type="match status" value="1"/>
</dbReference>
<proteinExistence type="predicted"/>
<dbReference type="Pfam" id="PF09350">
    <property type="entry name" value="DJC28_CD"/>
    <property type="match status" value="1"/>
</dbReference>
<dbReference type="PANTHER" id="PTHR39394">
    <property type="entry name" value="YALI0E31793P"/>
    <property type="match status" value="1"/>
</dbReference>
<dbReference type="OrthoDB" id="1922282at2759"/>
<reference evidence="3" key="1">
    <citation type="journal article" date="2021" name="Open Biol.">
        <title>Shared evolutionary footprints suggest mitochondrial oxidative damage underlies multiple complex I losses in fungi.</title>
        <authorList>
            <person name="Schikora-Tamarit M.A."/>
            <person name="Marcet-Houben M."/>
            <person name="Nosek J."/>
            <person name="Gabaldon T."/>
        </authorList>
    </citation>
    <scope>NUCLEOTIDE SEQUENCE</scope>
    <source>
        <strain evidence="3">CBS6075</strain>
    </source>
</reference>
<gene>
    <name evidence="3" type="ORF">OGAPHI_000334</name>
</gene>
<evidence type="ECO:0000259" key="2">
    <source>
        <dbReference type="Pfam" id="PF09350"/>
    </source>
</evidence>
<comment type="caution">
    <text evidence="3">The sequence shown here is derived from an EMBL/GenBank/DDBJ whole genome shotgun (WGS) entry which is preliminary data.</text>
</comment>
<keyword evidence="4" id="KW-1185">Reference proteome</keyword>
<evidence type="ECO:0000256" key="1">
    <source>
        <dbReference type="SAM" id="MobiDB-lite"/>
    </source>
</evidence>
<protein>
    <recommendedName>
        <fullName evidence="2">DnaJ homologue subfamily C member 28 conserved domain-containing protein</fullName>
    </recommendedName>
</protein>
<evidence type="ECO:0000313" key="4">
    <source>
        <dbReference type="Proteomes" id="UP000769157"/>
    </source>
</evidence>
<dbReference type="Proteomes" id="UP000769157">
    <property type="component" value="Unassembled WGS sequence"/>
</dbReference>
<evidence type="ECO:0000313" key="3">
    <source>
        <dbReference type="EMBL" id="KAH3671629.1"/>
    </source>
</evidence>
<reference evidence="3" key="2">
    <citation type="submission" date="2021-01" db="EMBL/GenBank/DDBJ databases">
        <authorList>
            <person name="Schikora-Tamarit M.A."/>
        </authorList>
    </citation>
    <scope>NUCLEOTIDE SEQUENCE</scope>
    <source>
        <strain evidence="3">CBS6075</strain>
    </source>
</reference>
<dbReference type="InterPro" id="IPR018961">
    <property type="entry name" value="DnaJ_homolog_subfam-C_membr-28"/>
</dbReference>
<organism evidence="3 4">
    <name type="scientific">Ogataea philodendri</name>
    <dbReference type="NCBI Taxonomy" id="1378263"/>
    <lineage>
        <taxon>Eukaryota</taxon>
        <taxon>Fungi</taxon>
        <taxon>Dikarya</taxon>
        <taxon>Ascomycota</taxon>
        <taxon>Saccharomycotina</taxon>
        <taxon>Pichiomycetes</taxon>
        <taxon>Pichiales</taxon>
        <taxon>Pichiaceae</taxon>
        <taxon>Ogataea</taxon>
    </lineage>
</organism>
<feature type="domain" description="DnaJ homologue subfamily C member 28 conserved" evidence="2">
    <location>
        <begin position="180"/>
        <end position="249"/>
    </location>
</feature>
<dbReference type="GeneID" id="70232302"/>
<feature type="region of interest" description="Disordered" evidence="1">
    <location>
        <begin position="366"/>
        <end position="389"/>
    </location>
</feature>